<dbReference type="Pfam" id="PF07264">
    <property type="entry name" value="EI24"/>
    <property type="match status" value="1"/>
</dbReference>
<evidence type="ECO:0000256" key="4">
    <source>
        <dbReference type="ARBA" id="ARBA00022519"/>
    </source>
</evidence>
<dbReference type="InterPro" id="IPR050480">
    <property type="entry name" value="CysZ-like"/>
</dbReference>
<dbReference type="STRING" id="64971.SAMN05421831_103127"/>
<keyword evidence="13" id="KW-1185">Reference proteome</keyword>
<evidence type="ECO:0000313" key="13">
    <source>
        <dbReference type="Proteomes" id="UP000242999"/>
    </source>
</evidence>
<feature type="transmembrane region" description="Helical" evidence="11">
    <location>
        <begin position="70"/>
        <end position="95"/>
    </location>
</feature>
<keyword evidence="7 11" id="KW-1133">Transmembrane helix</keyword>
<keyword evidence="10 11" id="KW-0198">Cysteine biosynthesis</keyword>
<dbReference type="AlphaFoldDB" id="A0A1H6R6R8"/>
<feature type="transmembrane region" description="Helical" evidence="11">
    <location>
        <begin position="27"/>
        <end position="50"/>
    </location>
</feature>
<dbReference type="GO" id="GO:0019344">
    <property type="term" value="P:cysteine biosynthetic process"/>
    <property type="evidence" value="ECO:0007669"/>
    <property type="project" value="UniProtKB-UniRule"/>
</dbReference>
<dbReference type="GO" id="GO:0009675">
    <property type="term" value="F:high-affinity sulfate:proton symporter activity"/>
    <property type="evidence" value="ECO:0007669"/>
    <property type="project" value="TreeGrafter"/>
</dbReference>
<keyword evidence="4 11" id="KW-0997">Cell inner membrane</keyword>
<feature type="transmembrane region" description="Helical" evidence="11">
    <location>
        <begin position="137"/>
        <end position="156"/>
    </location>
</feature>
<dbReference type="GO" id="GO:0000103">
    <property type="term" value="P:sulfate assimilation"/>
    <property type="evidence" value="ECO:0007669"/>
    <property type="project" value="InterPro"/>
</dbReference>
<organism evidence="12 13">
    <name type="scientific">Allopseudospirillum japonicum</name>
    <dbReference type="NCBI Taxonomy" id="64971"/>
    <lineage>
        <taxon>Bacteria</taxon>
        <taxon>Pseudomonadati</taxon>
        <taxon>Pseudomonadota</taxon>
        <taxon>Gammaproteobacteria</taxon>
        <taxon>Oceanospirillales</taxon>
        <taxon>Oceanospirillaceae</taxon>
        <taxon>Allopseudospirillum</taxon>
    </lineage>
</organism>
<dbReference type="OrthoDB" id="5292355at2"/>
<dbReference type="GO" id="GO:0005886">
    <property type="term" value="C:plasma membrane"/>
    <property type="evidence" value="ECO:0007669"/>
    <property type="project" value="UniProtKB-SubCell"/>
</dbReference>
<gene>
    <name evidence="11" type="primary">cysZ</name>
    <name evidence="12" type="ORF">SAMN05421831_103127</name>
</gene>
<name>A0A1H6R6R8_9GAMM</name>
<comment type="subcellular location">
    <subcellularLocation>
        <location evidence="11">Cell inner membrane</location>
        <topology evidence="11">Multi-pass membrane protein</topology>
    </subcellularLocation>
    <subcellularLocation>
        <location evidence="1">Membrane</location>
        <topology evidence="1">Multi-pass membrane protein</topology>
    </subcellularLocation>
</comment>
<comment type="function">
    <text evidence="11">High affinity, high specificity proton-dependent sulfate transporter, which mediates sulfate uptake. Provides the sulfur source for the cysteine synthesis pathway.</text>
</comment>
<keyword evidence="3 11" id="KW-1003">Cell membrane</keyword>
<dbReference type="InterPro" id="IPR059112">
    <property type="entry name" value="CysZ/EI24"/>
</dbReference>
<dbReference type="InterPro" id="IPR022985">
    <property type="entry name" value="Sulfate_CysZ"/>
</dbReference>
<dbReference type="Proteomes" id="UP000242999">
    <property type="component" value="Unassembled WGS sequence"/>
</dbReference>
<dbReference type="PANTHER" id="PTHR37468:SF1">
    <property type="entry name" value="SULFATE TRANSPORTER CYSZ"/>
    <property type="match status" value="1"/>
</dbReference>
<evidence type="ECO:0000256" key="1">
    <source>
        <dbReference type="ARBA" id="ARBA00004141"/>
    </source>
</evidence>
<reference evidence="13" key="1">
    <citation type="submission" date="2016-10" db="EMBL/GenBank/DDBJ databases">
        <authorList>
            <person name="Varghese N."/>
            <person name="Submissions S."/>
        </authorList>
    </citation>
    <scope>NUCLEOTIDE SEQUENCE [LARGE SCALE GENOMIC DNA]</scope>
    <source>
        <strain evidence="13">DSM 7165</strain>
    </source>
</reference>
<evidence type="ECO:0000256" key="8">
    <source>
        <dbReference type="ARBA" id="ARBA00023032"/>
    </source>
</evidence>
<accession>A0A1H6R6R8</accession>
<evidence type="ECO:0000256" key="7">
    <source>
        <dbReference type="ARBA" id="ARBA00022989"/>
    </source>
</evidence>
<evidence type="ECO:0000313" key="12">
    <source>
        <dbReference type="EMBL" id="SEI51501.1"/>
    </source>
</evidence>
<evidence type="ECO:0000256" key="5">
    <source>
        <dbReference type="ARBA" id="ARBA00022605"/>
    </source>
</evidence>
<evidence type="ECO:0000256" key="3">
    <source>
        <dbReference type="ARBA" id="ARBA00022475"/>
    </source>
</evidence>
<evidence type="ECO:0000256" key="10">
    <source>
        <dbReference type="ARBA" id="ARBA00023192"/>
    </source>
</evidence>
<proteinExistence type="inferred from homology"/>
<dbReference type="RefSeq" id="WP_093308782.1">
    <property type="nucleotide sequence ID" value="NZ_FNYH01000003.1"/>
</dbReference>
<keyword evidence="9 11" id="KW-0472">Membrane</keyword>
<keyword evidence="5 11" id="KW-0028">Amino-acid biosynthesis</keyword>
<evidence type="ECO:0000256" key="2">
    <source>
        <dbReference type="ARBA" id="ARBA00022448"/>
    </source>
</evidence>
<keyword evidence="8 11" id="KW-0764">Sulfate transport</keyword>
<keyword evidence="2 11" id="KW-0813">Transport</keyword>
<keyword evidence="6 11" id="KW-0812">Transmembrane</keyword>
<evidence type="ECO:0000256" key="11">
    <source>
        <dbReference type="HAMAP-Rule" id="MF_00468"/>
    </source>
</evidence>
<evidence type="ECO:0000256" key="6">
    <source>
        <dbReference type="ARBA" id="ARBA00022692"/>
    </source>
</evidence>
<dbReference type="EMBL" id="FNYH01000003">
    <property type="protein sequence ID" value="SEI51501.1"/>
    <property type="molecule type" value="Genomic_DNA"/>
</dbReference>
<dbReference type="NCBIfam" id="NF003433">
    <property type="entry name" value="PRK04949.1"/>
    <property type="match status" value="1"/>
</dbReference>
<comment type="similarity">
    <text evidence="11">Belongs to the CysZ family.</text>
</comment>
<sequence length="245" mass="27967">MLFGSQRAAAHLGAGFLLILKPKLRRFVYLPVLINIGVFAGLFYWAWQAFSDWSLWMSQQIPDWLAWLEWLLWPVFILGILLGLVFGFTLIVHLISAPFMGLLAEKVEEHLTGVRPMTDEPLWPMIQRTFAREWTKIAYMLPRLLGLVILSFIPVVNLIAPLLWFMFNAWMLAIQYLDYPMDNHRISFDAMRTQLAQKRVQSLSFGACVSVLTPLPLINLVLMPAAVAGATQMWVQEFSSSANPS</sequence>
<protein>
    <recommendedName>
        <fullName evidence="11">Sulfate transporter CysZ</fullName>
    </recommendedName>
</protein>
<dbReference type="HAMAP" id="MF_00468">
    <property type="entry name" value="CysZ"/>
    <property type="match status" value="1"/>
</dbReference>
<evidence type="ECO:0000256" key="9">
    <source>
        <dbReference type="ARBA" id="ARBA00023136"/>
    </source>
</evidence>
<feature type="transmembrane region" description="Helical" evidence="11">
    <location>
        <begin position="200"/>
        <end position="222"/>
    </location>
</feature>
<dbReference type="PANTHER" id="PTHR37468">
    <property type="entry name" value="SULFATE TRANSPORTER CYSZ"/>
    <property type="match status" value="1"/>
</dbReference>